<dbReference type="STRING" id="946677.SAMN05444484_10651"/>
<dbReference type="EMBL" id="FRBT01000006">
    <property type="protein sequence ID" value="SHM44331.1"/>
    <property type="molecule type" value="Genomic_DNA"/>
</dbReference>
<name>A0A1M7IUC7_9FLAO</name>
<accession>A0A1M7IUC7</accession>
<dbReference type="Proteomes" id="UP000184028">
    <property type="component" value="Unassembled WGS sequence"/>
</dbReference>
<organism evidence="1 2">
    <name type="scientific">Flavobacterium chilense</name>
    <dbReference type="NCBI Taxonomy" id="946677"/>
    <lineage>
        <taxon>Bacteria</taxon>
        <taxon>Pseudomonadati</taxon>
        <taxon>Bacteroidota</taxon>
        <taxon>Flavobacteriia</taxon>
        <taxon>Flavobacteriales</taxon>
        <taxon>Flavobacteriaceae</taxon>
        <taxon>Flavobacterium</taxon>
    </lineage>
</organism>
<sequence>MEGVNRVAWAPQKQNHLKKDDGIYLLHFLIENFGSHHYIIFSISYKDVSGTKYKQGVLLRIDSYGDEINPYLPEVLN</sequence>
<dbReference type="AlphaFoldDB" id="A0A1M7IUC7"/>
<protein>
    <submittedName>
        <fullName evidence="1">Uncharacterized protein</fullName>
    </submittedName>
</protein>
<keyword evidence="2" id="KW-1185">Reference proteome</keyword>
<evidence type="ECO:0000313" key="2">
    <source>
        <dbReference type="Proteomes" id="UP000184028"/>
    </source>
</evidence>
<gene>
    <name evidence="1" type="ORF">SAMN05444484_10651</name>
</gene>
<reference evidence="2" key="1">
    <citation type="submission" date="2016-11" db="EMBL/GenBank/DDBJ databases">
        <authorList>
            <person name="Varghese N."/>
            <person name="Submissions S."/>
        </authorList>
    </citation>
    <scope>NUCLEOTIDE SEQUENCE [LARGE SCALE GENOMIC DNA]</scope>
    <source>
        <strain evidence="2">DSM 24724</strain>
    </source>
</reference>
<evidence type="ECO:0000313" key="1">
    <source>
        <dbReference type="EMBL" id="SHM44331.1"/>
    </source>
</evidence>
<proteinExistence type="predicted"/>